<gene>
    <name evidence="2" type="ORF">AK812_SmicGene46924</name>
</gene>
<evidence type="ECO:0000313" key="3">
    <source>
        <dbReference type="Proteomes" id="UP000186817"/>
    </source>
</evidence>
<evidence type="ECO:0000313" key="2">
    <source>
        <dbReference type="EMBL" id="OLP73737.1"/>
    </source>
</evidence>
<proteinExistence type="predicted"/>
<accession>A0A1Q9BSU0</accession>
<dbReference type="AlphaFoldDB" id="A0A1Q9BSU0"/>
<feature type="non-terminal residue" evidence="2">
    <location>
        <position position="36"/>
    </location>
</feature>
<feature type="region of interest" description="Disordered" evidence="1">
    <location>
        <begin position="1"/>
        <end position="36"/>
    </location>
</feature>
<keyword evidence="3" id="KW-1185">Reference proteome</keyword>
<reference evidence="2 3" key="1">
    <citation type="submission" date="2016-02" db="EMBL/GenBank/DDBJ databases">
        <title>Genome analysis of coral dinoflagellate symbionts highlights evolutionary adaptations to a symbiotic lifestyle.</title>
        <authorList>
            <person name="Aranda M."/>
            <person name="Li Y."/>
            <person name="Liew Y.J."/>
            <person name="Baumgarten S."/>
            <person name="Simakov O."/>
            <person name="Wilson M."/>
            <person name="Piel J."/>
            <person name="Ashoor H."/>
            <person name="Bougouffa S."/>
            <person name="Bajic V.B."/>
            <person name="Ryu T."/>
            <person name="Ravasi T."/>
            <person name="Bayer T."/>
            <person name="Micklem G."/>
            <person name="Kim H."/>
            <person name="Bhak J."/>
            <person name="Lajeunesse T.C."/>
            <person name="Voolstra C.R."/>
        </authorList>
    </citation>
    <scope>NUCLEOTIDE SEQUENCE [LARGE SCALE GENOMIC DNA]</scope>
    <source>
        <strain evidence="2 3">CCMP2467</strain>
    </source>
</reference>
<evidence type="ECO:0000256" key="1">
    <source>
        <dbReference type="SAM" id="MobiDB-lite"/>
    </source>
</evidence>
<sequence>ECSCSSDAAEEGMTEEPNTTVAGVSRWSQTEISMEQ</sequence>
<dbReference type="Proteomes" id="UP000186817">
    <property type="component" value="Unassembled WGS sequence"/>
</dbReference>
<comment type="caution">
    <text evidence="2">The sequence shown here is derived from an EMBL/GenBank/DDBJ whole genome shotgun (WGS) entry which is preliminary data.</text>
</comment>
<feature type="non-terminal residue" evidence="2">
    <location>
        <position position="1"/>
    </location>
</feature>
<dbReference type="EMBL" id="LSRX01004869">
    <property type="protein sequence ID" value="OLP73737.1"/>
    <property type="molecule type" value="Genomic_DNA"/>
</dbReference>
<protein>
    <submittedName>
        <fullName evidence="2">Uncharacterized protein</fullName>
    </submittedName>
</protein>
<organism evidence="2 3">
    <name type="scientific">Symbiodinium microadriaticum</name>
    <name type="common">Dinoflagellate</name>
    <name type="synonym">Zooxanthella microadriatica</name>
    <dbReference type="NCBI Taxonomy" id="2951"/>
    <lineage>
        <taxon>Eukaryota</taxon>
        <taxon>Sar</taxon>
        <taxon>Alveolata</taxon>
        <taxon>Dinophyceae</taxon>
        <taxon>Suessiales</taxon>
        <taxon>Symbiodiniaceae</taxon>
        <taxon>Symbiodinium</taxon>
    </lineage>
</organism>
<name>A0A1Q9BSU0_SYMMI</name>
<feature type="compositionally biased region" description="Polar residues" evidence="1">
    <location>
        <begin position="16"/>
        <end position="36"/>
    </location>
</feature>